<organism evidence="1 2">
    <name type="scientific">Paenibacillus macquariensis</name>
    <dbReference type="NCBI Taxonomy" id="948756"/>
    <lineage>
        <taxon>Bacteria</taxon>
        <taxon>Bacillati</taxon>
        <taxon>Bacillota</taxon>
        <taxon>Bacilli</taxon>
        <taxon>Bacillales</taxon>
        <taxon>Paenibacillaceae</taxon>
        <taxon>Paenibacillus</taxon>
    </lineage>
</organism>
<accession>A0ABY1KHE8</accession>
<name>A0ABY1KHE8_9BACL</name>
<evidence type="ECO:0000313" key="2">
    <source>
        <dbReference type="Proteomes" id="UP000186666"/>
    </source>
</evidence>
<reference evidence="1 2" key="1">
    <citation type="submission" date="2017-01" db="EMBL/GenBank/DDBJ databases">
        <authorList>
            <person name="Varghese N."/>
            <person name="Submissions S."/>
        </authorList>
    </citation>
    <scope>NUCLEOTIDE SEQUENCE [LARGE SCALE GENOMIC DNA]</scope>
    <source>
        <strain evidence="1 2">ATCC 23464</strain>
    </source>
</reference>
<dbReference type="EMBL" id="FTNK01000047">
    <property type="protein sequence ID" value="SIR72387.1"/>
    <property type="molecule type" value="Genomic_DNA"/>
</dbReference>
<keyword evidence="2" id="KW-1185">Reference proteome</keyword>
<gene>
    <name evidence="1" type="ORF">SAMN05421578_1473</name>
</gene>
<proteinExistence type="predicted"/>
<protein>
    <submittedName>
        <fullName evidence="1">Uncharacterized protein</fullName>
    </submittedName>
</protein>
<sequence length="79" mass="9261">MHQQTNVDSVFRRCIDSQMNLYLTGHKVSQKLCISFKINSSKRNYQMLELEKRKKHPALAAWSAQIVKFNIYQGVSLPY</sequence>
<comment type="caution">
    <text evidence="1">The sequence shown here is derived from an EMBL/GenBank/DDBJ whole genome shotgun (WGS) entry which is preliminary data.</text>
</comment>
<evidence type="ECO:0000313" key="1">
    <source>
        <dbReference type="EMBL" id="SIR72387.1"/>
    </source>
</evidence>
<dbReference type="Proteomes" id="UP000186666">
    <property type="component" value="Unassembled WGS sequence"/>
</dbReference>